<dbReference type="RefSeq" id="WP_116223211.1">
    <property type="nucleotide sequence ID" value="NZ_CP038197.1"/>
</dbReference>
<dbReference type="Proteomes" id="UP000256941">
    <property type="component" value="Unassembled WGS sequence"/>
</dbReference>
<protein>
    <recommendedName>
        <fullName evidence="3">Capsular polysaccharide biosynthesis protein</fullName>
    </recommendedName>
</protein>
<sequence length="306" mass="33755">MTHAPVLRVYLEGSMLETARAGSFNFMAVLRRAVEDAGWRVEWHKTGAAARMAAPLRDGYALFHMEAPTHARALTFRRAYHYPFWQIEPVPQRWRFQVAQSRHDPAAIDPEAARSFADRLRARVLPGPPPRRGDAVLVPLQGHIRRCRSFQTMSPIEMLEAVAATGRPTTATLHPREGYDDADRAALAGLAARHPNLTIGGDSMRLLRDCAVVATQNSAVAFDGYLLGKPAVLFAQIDFHHIALNVAQLGAAEALAQAETHAPDFDRYLFWFLQEKAINATRPEAGARILAAMRRGGWPIGTAPGT</sequence>
<comment type="caution">
    <text evidence="1">The sequence shown here is derived from an EMBL/GenBank/DDBJ whole genome shotgun (WGS) entry which is preliminary data.</text>
</comment>
<dbReference type="EMBL" id="QTUJ01000004">
    <property type="protein sequence ID" value="REF67820.1"/>
    <property type="molecule type" value="Genomic_DNA"/>
</dbReference>
<organism evidence="1 2">
    <name type="scientific">Paracoccus versutus</name>
    <name type="common">Thiobacillus versutus</name>
    <dbReference type="NCBI Taxonomy" id="34007"/>
    <lineage>
        <taxon>Bacteria</taxon>
        <taxon>Pseudomonadati</taxon>
        <taxon>Pseudomonadota</taxon>
        <taxon>Alphaproteobacteria</taxon>
        <taxon>Rhodobacterales</taxon>
        <taxon>Paracoccaceae</taxon>
        <taxon>Paracoccus</taxon>
    </lineage>
</organism>
<evidence type="ECO:0008006" key="3">
    <source>
        <dbReference type="Google" id="ProtNLM"/>
    </source>
</evidence>
<name>A0A3D9XBA1_PARVE</name>
<gene>
    <name evidence="1" type="ORF">BDD41_4850</name>
</gene>
<evidence type="ECO:0000313" key="2">
    <source>
        <dbReference type="Proteomes" id="UP000256941"/>
    </source>
</evidence>
<reference evidence="1 2" key="1">
    <citation type="submission" date="2018-08" db="EMBL/GenBank/DDBJ databases">
        <title>Genomic Encyclopedia of Archaeal and Bacterial Type Strains, Phase II (KMG-II): from individual species to whole genera.</title>
        <authorList>
            <person name="Goeker M."/>
        </authorList>
    </citation>
    <scope>NUCLEOTIDE SEQUENCE [LARGE SCALE GENOMIC DNA]</scope>
    <source>
        <strain evidence="1 2">DSM 17099</strain>
    </source>
</reference>
<proteinExistence type="predicted"/>
<evidence type="ECO:0000313" key="1">
    <source>
        <dbReference type="EMBL" id="REF67820.1"/>
    </source>
</evidence>
<dbReference type="AlphaFoldDB" id="A0A3D9XBA1"/>
<accession>A0A3D9XBA1</accession>